<dbReference type="EMBL" id="CP038437">
    <property type="protein sequence ID" value="QEM83584.1"/>
    <property type="molecule type" value="Genomic_DNA"/>
</dbReference>
<organism evidence="4 5">
    <name type="scientific">Halomonas binhaiensis</name>
    <dbReference type="NCBI Taxonomy" id="2562282"/>
    <lineage>
        <taxon>Bacteria</taxon>
        <taxon>Pseudomonadati</taxon>
        <taxon>Pseudomonadota</taxon>
        <taxon>Gammaproteobacteria</taxon>
        <taxon>Oceanospirillales</taxon>
        <taxon>Halomonadaceae</taxon>
        <taxon>Halomonas</taxon>
    </lineage>
</organism>
<evidence type="ECO:0000259" key="3">
    <source>
        <dbReference type="Pfam" id="PF13505"/>
    </source>
</evidence>
<dbReference type="Proteomes" id="UP000324285">
    <property type="component" value="Chromosome"/>
</dbReference>
<sequence>MSLKVRLAALLAMGLGFGLFTSSSCIAGGNSGFYIGAGAGQMQGDDDFDDETGLGKVFAGYNFGWLPFLDIGAELSYLNSGELNGKVDDTRATLEIESWQAMGIAGLSFGPLGVYGKAGFADWEGERRGHNLDHDYSGTDPVYGLGARMQLFDVTGRLEVERIDTDDLGNIDSITGSVVYTF</sequence>
<protein>
    <submittedName>
        <fullName evidence="4">Porin family protein</fullName>
    </submittedName>
</protein>
<dbReference type="OrthoDB" id="5786186at2"/>
<dbReference type="InterPro" id="IPR027385">
    <property type="entry name" value="Beta-barrel_OMP"/>
</dbReference>
<dbReference type="PROSITE" id="PS51257">
    <property type="entry name" value="PROKAR_LIPOPROTEIN"/>
    <property type="match status" value="1"/>
</dbReference>
<gene>
    <name evidence="4" type="ORF">E4T21_19970</name>
</gene>
<keyword evidence="5" id="KW-1185">Reference proteome</keyword>
<dbReference type="Pfam" id="PF13505">
    <property type="entry name" value="OMP_b-brl"/>
    <property type="match status" value="1"/>
</dbReference>
<keyword evidence="1 2" id="KW-0732">Signal</keyword>
<reference evidence="4" key="1">
    <citation type="submission" date="2021-02" db="EMBL/GenBank/DDBJ databases">
        <title>Strain Y2R2, a novel species of the genus Halomonas.</title>
        <authorList>
            <person name="Huang H."/>
        </authorList>
    </citation>
    <scope>NUCLEOTIDE SEQUENCE</scope>
    <source>
        <strain evidence="4">Y2R2</strain>
    </source>
</reference>
<feature type="domain" description="Outer membrane protein beta-barrel" evidence="3">
    <location>
        <begin position="25"/>
        <end position="182"/>
    </location>
</feature>
<dbReference type="Gene3D" id="2.40.160.20">
    <property type="match status" value="1"/>
</dbReference>
<dbReference type="InterPro" id="IPR011250">
    <property type="entry name" value="OMP/PagP_B-barrel"/>
</dbReference>
<evidence type="ECO:0000256" key="1">
    <source>
        <dbReference type="ARBA" id="ARBA00022729"/>
    </source>
</evidence>
<proteinExistence type="predicted"/>
<feature type="signal peptide" evidence="2">
    <location>
        <begin position="1"/>
        <end position="27"/>
    </location>
</feature>
<evidence type="ECO:0000313" key="4">
    <source>
        <dbReference type="EMBL" id="QEM83584.1"/>
    </source>
</evidence>
<dbReference type="KEGG" id="hbh:E4T21_19970"/>
<accession>A0A5C1NJT4</accession>
<evidence type="ECO:0000313" key="5">
    <source>
        <dbReference type="Proteomes" id="UP000324285"/>
    </source>
</evidence>
<dbReference type="RefSeq" id="WP_149286706.1">
    <property type="nucleotide sequence ID" value="NZ_CP038437.2"/>
</dbReference>
<dbReference type="AlphaFoldDB" id="A0A5C1NJT4"/>
<feature type="chain" id="PRO_5022878796" evidence="2">
    <location>
        <begin position="28"/>
        <end position="182"/>
    </location>
</feature>
<dbReference type="SUPFAM" id="SSF56925">
    <property type="entry name" value="OMPA-like"/>
    <property type="match status" value="1"/>
</dbReference>
<name>A0A5C1NJT4_9GAMM</name>
<evidence type="ECO:0000256" key="2">
    <source>
        <dbReference type="SAM" id="SignalP"/>
    </source>
</evidence>